<dbReference type="EMBL" id="CAFAAH010000114">
    <property type="protein sequence ID" value="CAB4798085.1"/>
    <property type="molecule type" value="Genomic_DNA"/>
</dbReference>
<sequence>MPIISSPTPAVVPSRLIEVGYEVFQFAQSAGGRRVSPRLSRPSGKSIIASHAS</sequence>
<evidence type="ECO:0000256" key="1">
    <source>
        <dbReference type="SAM" id="MobiDB-lite"/>
    </source>
</evidence>
<evidence type="ECO:0000313" key="2">
    <source>
        <dbReference type="EMBL" id="CAB4798085.1"/>
    </source>
</evidence>
<reference evidence="2" key="1">
    <citation type="submission" date="2020-05" db="EMBL/GenBank/DDBJ databases">
        <authorList>
            <person name="Chiriac C."/>
            <person name="Salcher M."/>
            <person name="Ghai R."/>
            <person name="Kavagutti S V."/>
        </authorList>
    </citation>
    <scope>NUCLEOTIDE SEQUENCE</scope>
</reference>
<name>A0A6J6XPL4_9ZZZZ</name>
<feature type="region of interest" description="Disordered" evidence="1">
    <location>
        <begin position="32"/>
        <end position="53"/>
    </location>
</feature>
<accession>A0A6J6XPL4</accession>
<protein>
    <submittedName>
        <fullName evidence="2">Unannotated protein</fullName>
    </submittedName>
</protein>
<proteinExistence type="predicted"/>
<organism evidence="2">
    <name type="scientific">freshwater metagenome</name>
    <dbReference type="NCBI Taxonomy" id="449393"/>
    <lineage>
        <taxon>unclassified sequences</taxon>
        <taxon>metagenomes</taxon>
        <taxon>ecological metagenomes</taxon>
    </lineage>
</organism>
<gene>
    <name evidence="2" type="ORF">UFOPK2996_00913</name>
</gene>
<dbReference type="AlphaFoldDB" id="A0A6J6XPL4"/>